<keyword evidence="7 9" id="KW-0067">ATP-binding</keyword>
<reference evidence="11 12" key="1">
    <citation type="journal article" date="2018" name="Environ. Microbiol.">
        <title>Isolation and genomic characterization of Novimethylophilus kurashikiensis gen. nov. sp. nov., a new lanthanide-dependent methylotrophic species of Methylophilaceae.</title>
        <authorList>
            <person name="Lv H."/>
            <person name="Sahin N."/>
            <person name="Tani A."/>
        </authorList>
    </citation>
    <scope>NUCLEOTIDE SEQUENCE [LARGE SCALE GENOMIC DNA]</scope>
    <source>
        <strain evidence="11 12">La2-4</strain>
    </source>
</reference>
<dbReference type="EC" id="2.7.7.87" evidence="9"/>
<dbReference type="GO" id="GO:0000049">
    <property type="term" value="F:tRNA binding"/>
    <property type="evidence" value="ECO:0007669"/>
    <property type="project" value="TreeGrafter"/>
</dbReference>
<dbReference type="PANTHER" id="PTHR17490">
    <property type="entry name" value="SUA5"/>
    <property type="match status" value="1"/>
</dbReference>
<keyword evidence="6 9" id="KW-0547">Nucleotide-binding</keyword>
<dbReference type="EMBL" id="BDOQ01000003">
    <property type="protein sequence ID" value="GBG13191.1"/>
    <property type="molecule type" value="Genomic_DNA"/>
</dbReference>
<evidence type="ECO:0000256" key="5">
    <source>
        <dbReference type="ARBA" id="ARBA00022695"/>
    </source>
</evidence>
<dbReference type="FunFam" id="3.90.870.10:FF:000004">
    <property type="entry name" value="Threonylcarbamoyl-AMP synthase"/>
    <property type="match status" value="1"/>
</dbReference>
<proteinExistence type="inferred from homology"/>
<evidence type="ECO:0000256" key="8">
    <source>
        <dbReference type="ARBA" id="ARBA00048366"/>
    </source>
</evidence>
<evidence type="ECO:0000313" key="12">
    <source>
        <dbReference type="Proteomes" id="UP000245081"/>
    </source>
</evidence>
<comment type="subcellular location">
    <subcellularLocation>
        <location evidence="1 9">Cytoplasm</location>
    </subcellularLocation>
</comment>
<dbReference type="GO" id="GO:0005524">
    <property type="term" value="F:ATP binding"/>
    <property type="evidence" value="ECO:0007669"/>
    <property type="project" value="UniProtKB-UniRule"/>
</dbReference>
<comment type="caution">
    <text evidence="11">The sequence shown here is derived from an EMBL/GenBank/DDBJ whole genome shotgun (WGS) entry which is preliminary data.</text>
</comment>
<dbReference type="Proteomes" id="UP000245081">
    <property type="component" value="Unassembled WGS sequence"/>
</dbReference>
<feature type="domain" description="YrdC-like" evidence="10">
    <location>
        <begin position="4"/>
        <end position="184"/>
    </location>
</feature>
<keyword evidence="5 9" id="KW-0548">Nucleotidyltransferase</keyword>
<accession>A0A2R5F934</accession>
<evidence type="ECO:0000256" key="7">
    <source>
        <dbReference type="ARBA" id="ARBA00022840"/>
    </source>
</evidence>
<dbReference type="InterPro" id="IPR017945">
    <property type="entry name" value="DHBP_synth_RibB-like_a/b_dom"/>
</dbReference>
<evidence type="ECO:0000256" key="4">
    <source>
        <dbReference type="ARBA" id="ARBA00022694"/>
    </source>
</evidence>
<dbReference type="GO" id="GO:0005737">
    <property type="term" value="C:cytoplasm"/>
    <property type="evidence" value="ECO:0007669"/>
    <property type="project" value="UniProtKB-SubCell"/>
</dbReference>
<dbReference type="InterPro" id="IPR006070">
    <property type="entry name" value="Sua5-like_dom"/>
</dbReference>
<dbReference type="AlphaFoldDB" id="A0A2R5F934"/>
<name>A0A2R5F934_9PROT</name>
<keyword evidence="2 9" id="KW-0963">Cytoplasm</keyword>
<dbReference type="HAMAP" id="MF_01852">
    <property type="entry name" value="TsaC"/>
    <property type="match status" value="1"/>
</dbReference>
<comment type="similarity">
    <text evidence="9">Belongs to the SUA5 family. TsaC subfamily.</text>
</comment>
<dbReference type="GO" id="GO:0006450">
    <property type="term" value="P:regulation of translational fidelity"/>
    <property type="evidence" value="ECO:0007669"/>
    <property type="project" value="TreeGrafter"/>
</dbReference>
<evidence type="ECO:0000256" key="1">
    <source>
        <dbReference type="ARBA" id="ARBA00004496"/>
    </source>
</evidence>
<evidence type="ECO:0000256" key="3">
    <source>
        <dbReference type="ARBA" id="ARBA00022679"/>
    </source>
</evidence>
<gene>
    <name evidence="9 11" type="primary">tsaC</name>
    <name evidence="11" type="ORF">NMK_0735</name>
</gene>
<evidence type="ECO:0000256" key="9">
    <source>
        <dbReference type="HAMAP-Rule" id="MF_01852"/>
    </source>
</evidence>
<dbReference type="InterPro" id="IPR050156">
    <property type="entry name" value="TC-AMP_synthase_SUA5"/>
</dbReference>
<dbReference type="PROSITE" id="PS51163">
    <property type="entry name" value="YRDC"/>
    <property type="match status" value="1"/>
</dbReference>
<dbReference type="InterPro" id="IPR023535">
    <property type="entry name" value="TC-AMP_synthase"/>
</dbReference>
<dbReference type="SUPFAM" id="SSF55821">
    <property type="entry name" value="YrdC/RibB"/>
    <property type="match status" value="1"/>
</dbReference>
<protein>
    <recommendedName>
        <fullName evidence="9">Threonylcarbamoyl-AMP synthase</fullName>
        <shortName evidence="9">TC-AMP synthase</shortName>
        <ecNumber evidence="9">2.7.7.87</ecNumber>
    </recommendedName>
    <alternativeName>
        <fullName evidence="9">L-threonylcarbamoyladenylate synthase</fullName>
    </alternativeName>
    <alternativeName>
        <fullName evidence="9">t(6)A37 threonylcarbamoyladenosine biosynthesis protein TsaC</fullName>
    </alternativeName>
    <alternativeName>
        <fullName evidence="9">tRNA threonylcarbamoyladenosine biosynthesis protein TsaC</fullName>
    </alternativeName>
</protein>
<keyword evidence="4 9" id="KW-0819">tRNA processing</keyword>
<organism evidence="11 12">
    <name type="scientific">Novimethylophilus kurashikiensis</name>
    <dbReference type="NCBI Taxonomy" id="1825523"/>
    <lineage>
        <taxon>Bacteria</taxon>
        <taxon>Pseudomonadati</taxon>
        <taxon>Pseudomonadota</taxon>
        <taxon>Betaproteobacteria</taxon>
        <taxon>Nitrosomonadales</taxon>
        <taxon>Methylophilaceae</taxon>
        <taxon>Novimethylophilus</taxon>
    </lineage>
</organism>
<dbReference type="GO" id="GO:0061710">
    <property type="term" value="F:L-threonylcarbamoyladenylate synthase"/>
    <property type="evidence" value="ECO:0007669"/>
    <property type="project" value="UniProtKB-EC"/>
</dbReference>
<comment type="function">
    <text evidence="9">Required for the formation of a threonylcarbamoyl group on adenosine at position 37 (t(6)A37) in tRNAs that read codons beginning with adenine. Catalyzes the conversion of L-threonine, HCO(3)(-)/CO(2) and ATP to give threonylcarbamoyl-AMP (TC-AMP) as the acyladenylate intermediate, with the release of diphosphate.</text>
</comment>
<dbReference type="Pfam" id="PF01300">
    <property type="entry name" value="Sua5_yciO_yrdC"/>
    <property type="match status" value="1"/>
</dbReference>
<evidence type="ECO:0000256" key="6">
    <source>
        <dbReference type="ARBA" id="ARBA00022741"/>
    </source>
</evidence>
<sequence length="184" mass="20601">MGRRMKYRALRQYLKNGGLIAYPTESCFGLGCDPMNRSAVKRLLRLKKRPQAKGLILIASRMRQLKPYIAPLTPEQLNKTKATWPGPHTWLVPVNKHCPVWLSGKHPSIAVRITAHKGARQLCQGVDMTLVSTSANRSGCKPAKTRRECQRLFGASVKVLPGLVGKRRRPSTIQDLATGRIIRK</sequence>
<evidence type="ECO:0000259" key="10">
    <source>
        <dbReference type="PROSITE" id="PS51163"/>
    </source>
</evidence>
<keyword evidence="12" id="KW-1185">Reference proteome</keyword>
<dbReference type="Gene3D" id="3.90.870.10">
    <property type="entry name" value="DHBP synthase"/>
    <property type="match status" value="1"/>
</dbReference>
<dbReference type="GO" id="GO:0002949">
    <property type="term" value="P:tRNA threonylcarbamoyladenosine modification"/>
    <property type="evidence" value="ECO:0007669"/>
    <property type="project" value="UniProtKB-UniRule"/>
</dbReference>
<evidence type="ECO:0000313" key="11">
    <source>
        <dbReference type="EMBL" id="GBG13191.1"/>
    </source>
</evidence>
<evidence type="ECO:0000256" key="2">
    <source>
        <dbReference type="ARBA" id="ARBA00022490"/>
    </source>
</evidence>
<dbReference type="GO" id="GO:0003725">
    <property type="term" value="F:double-stranded RNA binding"/>
    <property type="evidence" value="ECO:0007669"/>
    <property type="project" value="InterPro"/>
</dbReference>
<comment type="catalytic activity">
    <reaction evidence="8 9">
        <text>L-threonine + hydrogencarbonate + ATP = L-threonylcarbamoyladenylate + diphosphate + H2O</text>
        <dbReference type="Rhea" id="RHEA:36407"/>
        <dbReference type="ChEBI" id="CHEBI:15377"/>
        <dbReference type="ChEBI" id="CHEBI:17544"/>
        <dbReference type="ChEBI" id="CHEBI:30616"/>
        <dbReference type="ChEBI" id="CHEBI:33019"/>
        <dbReference type="ChEBI" id="CHEBI:57926"/>
        <dbReference type="ChEBI" id="CHEBI:73682"/>
        <dbReference type="EC" id="2.7.7.87"/>
    </reaction>
</comment>
<dbReference type="PANTHER" id="PTHR17490:SF18">
    <property type="entry name" value="THREONYLCARBAMOYL-AMP SYNTHASE"/>
    <property type="match status" value="1"/>
</dbReference>
<keyword evidence="3 9" id="KW-0808">Transferase</keyword>